<dbReference type="SUPFAM" id="SSF53335">
    <property type="entry name" value="S-adenosyl-L-methionine-dependent methyltransferases"/>
    <property type="match status" value="1"/>
</dbReference>
<protein>
    <submittedName>
        <fullName evidence="2">Methyltransferase domain-containing protein</fullName>
    </submittedName>
</protein>
<name>A0A941GQQ3_9CHRO</name>
<evidence type="ECO:0000259" key="1">
    <source>
        <dbReference type="Pfam" id="PF08241"/>
    </source>
</evidence>
<comment type="caution">
    <text evidence="2">The sequence shown here is derived from an EMBL/GenBank/DDBJ whole genome shotgun (WGS) entry which is preliminary data.</text>
</comment>
<dbReference type="GO" id="GO:0032259">
    <property type="term" value="P:methylation"/>
    <property type="evidence" value="ECO:0007669"/>
    <property type="project" value="UniProtKB-KW"/>
</dbReference>
<reference evidence="2" key="1">
    <citation type="submission" date="2021-02" db="EMBL/GenBank/DDBJ databases">
        <title>Metagenome analyses of Stigonema ocellatum DSM 106950, Chlorogloea purpurea SAG 13.99 and Gomphosphaeria aponina DSM 107014.</title>
        <authorList>
            <person name="Marter P."/>
            <person name="Huang S."/>
        </authorList>
    </citation>
    <scope>NUCLEOTIDE SEQUENCE</scope>
    <source>
        <strain evidence="2">JP213</strain>
    </source>
</reference>
<keyword evidence="2" id="KW-0808">Transferase</keyword>
<accession>A0A941GQQ3</accession>
<proteinExistence type="predicted"/>
<evidence type="ECO:0000313" key="3">
    <source>
        <dbReference type="Proteomes" id="UP000767446"/>
    </source>
</evidence>
<evidence type="ECO:0000313" key="2">
    <source>
        <dbReference type="EMBL" id="MBR8827341.1"/>
    </source>
</evidence>
<sequence>MQKVEQINNSERLLTKEDFGSAEEEKERFQQRVLAMQNKAEPIYIQFGCGPRPFSNFLNVDVKPLRLNPSHHQKMKISYEKMYKNIFYYPWLDSPLPIPDNCVDFVCHEDMFEHLSQMQQFLLLAEVKRILKPKHFHRINTPCLADSMRIHSEFSKGYEGVYQGEWKKWNHINLITRNILDEMARIVGYSYVAFNSKNGSVSGVEFTENRPARDRDRITGNVFADLMK</sequence>
<organism evidence="2 3">
    <name type="scientific">Gomphosphaeria aponina SAG 52.96 = DSM 107014</name>
    <dbReference type="NCBI Taxonomy" id="1521640"/>
    <lineage>
        <taxon>Bacteria</taxon>
        <taxon>Bacillati</taxon>
        <taxon>Cyanobacteriota</taxon>
        <taxon>Cyanophyceae</taxon>
        <taxon>Oscillatoriophycideae</taxon>
        <taxon>Chroococcales</taxon>
        <taxon>Gomphosphaeriaceae</taxon>
        <taxon>Gomphosphaeria</taxon>
    </lineage>
</organism>
<dbReference type="Gene3D" id="3.40.50.150">
    <property type="entry name" value="Vaccinia Virus protein VP39"/>
    <property type="match status" value="1"/>
</dbReference>
<dbReference type="AlphaFoldDB" id="A0A941GQQ3"/>
<dbReference type="Pfam" id="PF08241">
    <property type="entry name" value="Methyltransf_11"/>
    <property type="match status" value="1"/>
</dbReference>
<feature type="domain" description="Methyltransferase type 11" evidence="1">
    <location>
        <begin position="96"/>
        <end position="134"/>
    </location>
</feature>
<dbReference type="Proteomes" id="UP000767446">
    <property type="component" value="Unassembled WGS sequence"/>
</dbReference>
<dbReference type="InterPro" id="IPR029063">
    <property type="entry name" value="SAM-dependent_MTases_sf"/>
</dbReference>
<dbReference type="GO" id="GO:0008757">
    <property type="term" value="F:S-adenosylmethionine-dependent methyltransferase activity"/>
    <property type="evidence" value="ECO:0007669"/>
    <property type="project" value="InterPro"/>
</dbReference>
<dbReference type="EMBL" id="JADQBC010000027">
    <property type="protein sequence ID" value="MBR8827341.1"/>
    <property type="molecule type" value="Genomic_DNA"/>
</dbReference>
<gene>
    <name evidence="2" type="ORF">DSM107014_05445</name>
</gene>
<dbReference type="InterPro" id="IPR013216">
    <property type="entry name" value="Methyltransf_11"/>
</dbReference>
<keyword evidence="2" id="KW-0489">Methyltransferase</keyword>